<organism evidence="3">
    <name type="scientific">uncultured Acetobacteraceae bacterium</name>
    <dbReference type="NCBI Taxonomy" id="169975"/>
    <lineage>
        <taxon>Bacteria</taxon>
        <taxon>Pseudomonadati</taxon>
        <taxon>Pseudomonadota</taxon>
        <taxon>Alphaproteobacteria</taxon>
        <taxon>Acetobacterales</taxon>
        <taxon>Acetobacteraceae</taxon>
        <taxon>environmental samples</taxon>
    </lineage>
</organism>
<reference evidence="3" key="1">
    <citation type="submission" date="2020-02" db="EMBL/GenBank/DDBJ databases">
        <authorList>
            <person name="Meier V. D."/>
        </authorList>
    </citation>
    <scope>NUCLEOTIDE SEQUENCE</scope>
    <source>
        <strain evidence="3">AVDCRST_MAG04</strain>
    </source>
</reference>
<evidence type="ECO:0008006" key="4">
    <source>
        <dbReference type="Google" id="ProtNLM"/>
    </source>
</evidence>
<evidence type="ECO:0000256" key="1">
    <source>
        <dbReference type="SAM" id="Coils"/>
    </source>
</evidence>
<dbReference type="AlphaFoldDB" id="A0A6J4HLH5"/>
<keyword evidence="2" id="KW-0472">Membrane</keyword>
<proteinExistence type="predicted"/>
<sequence>MQARTPIDPYAAGSATVPGAAATRVAAPEGAPSLPSRVSWGAIIAGAVIAVVIGFMLNILGVAVGATAVDAVNRDTPSASTFGIGAGIWLLVANLIGLAVGGYAAARLSGTADKTDASLHGVGVWAIGFLVSALLLGNLVSGAASSVASAASSVLGGAGQAASSAASSVASQANPQALMERARAALSGPSEPARMTTEQRGAEITSLLGTRIANGSLSDPERQRLSALVAAEAGISQQEAAQRIQSYEAEAQRTAREAEQRARQAADAAATGTSTAAYAVFGTLLLGLIAAVLGARTGARNLLAVGAAAGRRRTA</sequence>
<evidence type="ECO:0000256" key="2">
    <source>
        <dbReference type="SAM" id="Phobius"/>
    </source>
</evidence>
<name>A0A6J4HLH5_9PROT</name>
<dbReference type="EMBL" id="CADCTL010000074">
    <property type="protein sequence ID" value="CAA9228228.1"/>
    <property type="molecule type" value="Genomic_DNA"/>
</dbReference>
<keyword evidence="2" id="KW-1133">Transmembrane helix</keyword>
<feature type="coiled-coil region" evidence="1">
    <location>
        <begin position="237"/>
        <end position="268"/>
    </location>
</feature>
<feature type="transmembrane region" description="Helical" evidence="2">
    <location>
        <begin position="86"/>
        <end position="105"/>
    </location>
</feature>
<protein>
    <recommendedName>
        <fullName evidence="4">PhnA-like protein</fullName>
    </recommendedName>
</protein>
<keyword evidence="1" id="KW-0175">Coiled coil</keyword>
<gene>
    <name evidence="3" type="ORF">AVDCRST_MAG04-988</name>
</gene>
<accession>A0A6J4HLH5</accession>
<keyword evidence="2" id="KW-0812">Transmembrane</keyword>
<feature type="transmembrane region" description="Helical" evidence="2">
    <location>
        <begin position="117"/>
        <end position="136"/>
    </location>
</feature>
<feature type="transmembrane region" description="Helical" evidence="2">
    <location>
        <begin position="42"/>
        <end position="66"/>
    </location>
</feature>
<evidence type="ECO:0000313" key="3">
    <source>
        <dbReference type="EMBL" id="CAA9228228.1"/>
    </source>
</evidence>
<feature type="transmembrane region" description="Helical" evidence="2">
    <location>
        <begin position="276"/>
        <end position="295"/>
    </location>
</feature>